<comment type="caution">
    <text evidence="2">The sequence shown here is derived from an EMBL/GenBank/DDBJ whole genome shotgun (WGS) entry which is preliminary data.</text>
</comment>
<evidence type="ECO:0000313" key="3">
    <source>
        <dbReference type="Proteomes" id="UP001162483"/>
    </source>
</evidence>
<keyword evidence="3" id="KW-1185">Reference proteome</keyword>
<dbReference type="PANTHER" id="PTHR42693">
    <property type="entry name" value="ARYLSULFATASE FAMILY MEMBER"/>
    <property type="match status" value="1"/>
</dbReference>
<dbReference type="InterPro" id="IPR050738">
    <property type="entry name" value="Sulfatase"/>
</dbReference>
<dbReference type="Proteomes" id="UP001162483">
    <property type="component" value="Unassembled WGS sequence"/>
</dbReference>
<comment type="similarity">
    <text evidence="1">Belongs to the sulfatase family.</text>
</comment>
<dbReference type="Gene3D" id="3.40.720.10">
    <property type="entry name" value="Alkaline Phosphatase, subunit A"/>
    <property type="match status" value="1"/>
</dbReference>
<dbReference type="Gene3D" id="3.30.1120.10">
    <property type="match status" value="1"/>
</dbReference>
<sequence length="84" mass="9746">MDLFTTSLALAGLDPPEDRPIDGIDLSPVMLEGKVTDRPIFFYRGSEMMAVQLGLYNAQYWIWTNSWEELAQGINFWNNWNYNP</sequence>
<proteinExistence type="inferred from homology"/>
<protein>
    <submittedName>
        <fullName evidence="2">Uncharacterized protein</fullName>
    </submittedName>
</protein>
<evidence type="ECO:0000313" key="2">
    <source>
        <dbReference type="EMBL" id="CAI9546428.1"/>
    </source>
</evidence>
<dbReference type="PANTHER" id="PTHR42693:SF47">
    <property type="entry name" value="N-ACETYLGALACTOSAMINE-6-SULFATASE"/>
    <property type="match status" value="1"/>
</dbReference>
<dbReference type="InterPro" id="IPR017850">
    <property type="entry name" value="Alkaline_phosphatase_core_sf"/>
</dbReference>
<dbReference type="EMBL" id="CATNWA010003844">
    <property type="protein sequence ID" value="CAI9546428.1"/>
    <property type="molecule type" value="Genomic_DNA"/>
</dbReference>
<accession>A0ABN9BFV4</accession>
<gene>
    <name evidence="2" type="ORF">SPARVUS_LOCUS2830543</name>
</gene>
<reference evidence="2" key="1">
    <citation type="submission" date="2023-05" db="EMBL/GenBank/DDBJ databases">
        <authorList>
            <person name="Stuckert A."/>
        </authorList>
    </citation>
    <scope>NUCLEOTIDE SEQUENCE</scope>
</reference>
<evidence type="ECO:0000256" key="1">
    <source>
        <dbReference type="ARBA" id="ARBA00008779"/>
    </source>
</evidence>
<name>A0ABN9BFV4_9NEOB</name>
<dbReference type="SUPFAM" id="SSF53649">
    <property type="entry name" value="Alkaline phosphatase-like"/>
    <property type="match status" value="1"/>
</dbReference>
<organism evidence="2 3">
    <name type="scientific">Staurois parvus</name>
    <dbReference type="NCBI Taxonomy" id="386267"/>
    <lineage>
        <taxon>Eukaryota</taxon>
        <taxon>Metazoa</taxon>
        <taxon>Chordata</taxon>
        <taxon>Craniata</taxon>
        <taxon>Vertebrata</taxon>
        <taxon>Euteleostomi</taxon>
        <taxon>Amphibia</taxon>
        <taxon>Batrachia</taxon>
        <taxon>Anura</taxon>
        <taxon>Neobatrachia</taxon>
        <taxon>Ranoidea</taxon>
        <taxon>Ranidae</taxon>
        <taxon>Staurois</taxon>
    </lineage>
</organism>